<feature type="non-terminal residue" evidence="1">
    <location>
        <position position="102"/>
    </location>
</feature>
<sequence length="102" mass="10822">MTVDAAATSALMNKNVEEAHELIEEMVNDAKEGTSNFEADVSVPVLVPAASAALKLPAVIEIVVLQESLGDKNNNNVAAADRLINKITINDVEHVEDAVLQT</sequence>
<organism evidence="1 2">
    <name type="scientific">Trifolium medium</name>
    <dbReference type="NCBI Taxonomy" id="97028"/>
    <lineage>
        <taxon>Eukaryota</taxon>
        <taxon>Viridiplantae</taxon>
        <taxon>Streptophyta</taxon>
        <taxon>Embryophyta</taxon>
        <taxon>Tracheophyta</taxon>
        <taxon>Spermatophyta</taxon>
        <taxon>Magnoliopsida</taxon>
        <taxon>eudicotyledons</taxon>
        <taxon>Gunneridae</taxon>
        <taxon>Pentapetalae</taxon>
        <taxon>rosids</taxon>
        <taxon>fabids</taxon>
        <taxon>Fabales</taxon>
        <taxon>Fabaceae</taxon>
        <taxon>Papilionoideae</taxon>
        <taxon>50 kb inversion clade</taxon>
        <taxon>NPAAA clade</taxon>
        <taxon>Hologalegina</taxon>
        <taxon>IRL clade</taxon>
        <taxon>Trifolieae</taxon>
        <taxon>Trifolium</taxon>
    </lineage>
</organism>
<dbReference type="AlphaFoldDB" id="A0A392QC96"/>
<dbReference type="Proteomes" id="UP000265520">
    <property type="component" value="Unassembled WGS sequence"/>
</dbReference>
<accession>A0A392QC96</accession>
<dbReference type="EMBL" id="LXQA010127953">
    <property type="protein sequence ID" value="MCI21993.1"/>
    <property type="molecule type" value="Genomic_DNA"/>
</dbReference>
<name>A0A392QC96_9FABA</name>
<proteinExistence type="predicted"/>
<keyword evidence="2" id="KW-1185">Reference proteome</keyword>
<protein>
    <submittedName>
        <fullName evidence="1">Uncharacterized protein</fullName>
    </submittedName>
</protein>
<evidence type="ECO:0000313" key="1">
    <source>
        <dbReference type="EMBL" id="MCI21993.1"/>
    </source>
</evidence>
<evidence type="ECO:0000313" key="2">
    <source>
        <dbReference type="Proteomes" id="UP000265520"/>
    </source>
</evidence>
<reference evidence="1 2" key="1">
    <citation type="journal article" date="2018" name="Front. Plant Sci.">
        <title>Red Clover (Trifolium pratense) and Zigzag Clover (T. medium) - A Picture of Genomic Similarities and Differences.</title>
        <authorList>
            <person name="Dluhosova J."/>
            <person name="Istvanek J."/>
            <person name="Nedelnik J."/>
            <person name="Repkova J."/>
        </authorList>
    </citation>
    <scope>NUCLEOTIDE SEQUENCE [LARGE SCALE GENOMIC DNA]</scope>
    <source>
        <strain evidence="2">cv. 10/8</strain>
        <tissue evidence="1">Leaf</tissue>
    </source>
</reference>
<comment type="caution">
    <text evidence="1">The sequence shown here is derived from an EMBL/GenBank/DDBJ whole genome shotgun (WGS) entry which is preliminary data.</text>
</comment>